<dbReference type="InterPro" id="IPR001138">
    <property type="entry name" value="Zn2Cys6_DnaBD"/>
</dbReference>
<dbReference type="AlphaFoldDB" id="A0A319F1G3"/>
<dbReference type="Gene3D" id="4.10.240.10">
    <property type="entry name" value="Zn(2)-C6 fungal-type DNA-binding domain"/>
    <property type="match status" value="1"/>
</dbReference>
<dbReference type="InterPro" id="IPR021858">
    <property type="entry name" value="Fun_TF"/>
</dbReference>
<keyword evidence="4" id="KW-0238">DNA-binding</keyword>
<evidence type="ECO:0000313" key="9">
    <source>
        <dbReference type="Proteomes" id="UP000247810"/>
    </source>
</evidence>
<dbReference type="CDD" id="cd00067">
    <property type="entry name" value="GAL4"/>
    <property type="match status" value="1"/>
</dbReference>
<dbReference type="Proteomes" id="UP000247810">
    <property type="component" value="Unassembled WGS sequence"/>
</dbReference>
<dbReference type="PROSITE" id="PS00463">
    <property type="entry name" value="ZN2_CY6_FUNGAL_1"/>
    <property type="match status" value="1"/>
</dbReference>
<evidence type="ECO:0000256" key="2">
    <source>
        <dbReference type="ARBA" id="ARBA00022833"/>
    </source>
</evidence>
<keyword evidence="5" id="KW-0804">Transcription</keyword>
<proteinExistence type="predicted"/>
<dbReference type="PANTHER" id="PTHR36206:SF16">
    <property type="entry name" value="TRANSCRIPTION FACTOR DOMAIN-CONTAINING PROTEIN-RELATED"/>
    <property type="match status" value="1"/>
</dbReference>
<dbReference type="STRING" id="1448320.A0A319F1G3"/>
<dbReference type="VEuPathDB" id="FungiDB:BO71DRAFT_316251"/>
<evidence type="ECO:0000259" key="7">
    <source>
        <dbReference type="PROSITE" id="PS50048"/>
    </source>
</evidence>
<dbReference type="SUPFAM" id="SSF57701">
    <property type="entry name" value="Zn2/Cys6 DNA-binding domain"/>
    <property type="match status" value="1"/>
</dbReference>
<dbReference type="PANTHER" id="PTHR36206">
    <property type="entry name" value="ASPERCRYPTIN BIOSYNTHESIS CLUSTER-SPECIFIC TRANSCRIPTION REGULATOR ATNN-RELATED"/>
    <property type="match status" value="1"/>
</dbReference>
<organism evidence="8 9">
    <name type="scientific">Aspergillus ellipticus CBS 707.79</name>
    <dbReference type="NCBI Taxonomy" id="1448320"/>
    <lineage>
        <taxon>Eukaryota</taxon>
        <taxon>Fungi</taxon>
        <taxon>Dikarya</taxon>
        <taxon>Ascomycota</taxon>
        <taxon>Pezizomycotina</taxon>
        <taxon>Eurotiomycetes</taxon>
        <taxon>Eurotiomycetidae</taxon>
        <taxon>Eurotiales</taxon>
        <taxon>Aspergillaceae</taxon>
        <taxon>Aspergillus</taxon>
        <taxon>Aspergillus subgen. Circumdati</taxon>
    </lineage>
</organism>
<evidence type="ECO:0000256" key="6">
    <source>
        <dbReference type="ARBA" id="ARBA00023242"/>
    </source>
</evidence>
<dbReference type="OrthoDB" id="2593732at2759"/>
<name>A0A319F1G3_9EURO</name>
<dbReference type="InterPro" id="IPR052360">
    <property type="entry name" value="Transcr_Regulatory_Proteins"/>
</dbReference>
<reference evidence="8 9" key="1">
    <citation type="submission" date="2018-02" db="EMBL/GenBank/DDBJ databases">
        <title>The genomes of Aspergillus section Nigri reveals drivers in fungal speciation.</title>
        <authorList>
            <consortium name="DOE Joint Genome Institute"/>
            <person name="Vesth T.C."/>
            <person name="Nybo J."/>
            <person name="Theobald S."/>
            <person name="Brandl J."/>
            <person name="Frisvad J.C."/>
            <person name="Nielsen K.F."/>
            <person name="Lyhne E.K."/>
            <person name="Kogle M.E."/>
            <person name="Kuo A."/>
            <person name="Riley R."/>
            <person name="Clum A."/>
            <person name="Nolan M."/>
            <person name="Lipzen A."/>
            <person name="Salamov A."/>
            <person name="Henrissat B."/>
            <person name="Wiebenga A."/>
            <person name="De vries R.P."/>
            <person name="Grigoriev I.V."/>
            <person name="Mortensen U.H."/>
            <person name="Andersen M.R."/>
            <person name="Baker S.E."/>
        </authorList>
    </citation>
    <scope>NUCLEOTIDE SEQUENCE [LARGE SCALE GENOMIC DNA]</scope>
    <source>
        <strain evidence="8 9">CBS 707.79</strain>
    </source>
</reference>
<keyword evidence="1" id="KW-0479">Metal-binding</keyword>
<protein>
    <recommendedName>
        <fullName evidence="7">Zn(2)-C6 fungal-type domain-containing protein</fullName>
    </recommendedName>
</protein>
<keyword evidence="9" id="KW-1185">Reference proteome</keyword>
<evidence type="ECO:0000256" key="5">
    <source>
        <dbReference type="ARBA" id="ARBA00023163"/>
    </source>
</evidence>
<accession>A0A319F1G3</accession>
<gene>
    <name evidence="8" type="ORF">BO71DRAFT_316251</name>
</gene>
<dbReference type="GO" id="GO:0009893">
    <property type="term" value="P:positive regulation of metabolic process"/>
    <property type="evidence" value="ECO:0007669"/>
    <property type="project" value="UniProtKB-ARBA"/>
</dbReference>
<dbReference type="InterPro" id="IPR036864">
    <property type="entry name" value="Zn2-C6_fun-type_DNA-bd_sf"/>
</dbReference>
<evidence type="ECO:0000313" key="8">
    <source>
        <dbReference type="EMBL" id="PYH98452.1"/>
    </source>
</evidence>
<dbReference type="GO" id="GO:0000981">
    <property type="term" value="F:DNA-binding transcription factor activity, RNA polymerase II-specific"/>
    <property type="evidence" value="ECO:0007669"/>
    <property type="project" value="InterPro"/>
</dbReference>
<dbReference type="Pfam" id="PF00172">
    <property type="entry name" value="Zn_clus"/>
    <property type="match status" value="1"/>
</dbReference>
<keyword evidence="2" id="KW-0862">Zinc</keyword>
<evidence type="ECO:0000256" key="4">
    <source>
        <dbReference type="ARBA" id="ARBA00023125"/>
    </source>
</evidence>
<keyword evidence="3" id="KW-0805">Transcription regulation</keyword>
<keyword evidence="6" id="KW-0539">Nucleus</keyword>
<evidence type="ECO:0000256" key="3">
    <source>
        <dbReference type="ARBA" id="ARBA00023015"/>
    </source>
</evidence>
<dbReference type="Pfam" id="PF11951">
    <property type="entry name" value="Fungal_trans_2"/>
    <property type="match status" value="1"/>
</dbReference>
<dbReference type="PROSITE" id="PS50048">
    <property type="entry name" value="ZN2_CY6_FUNGAL_2"/>
    <property type="match status" value="1"/>
</dbReference>
<dbReference type="EMBL" id="KZ825811">
    <property type="protein sequence ID" value="PYH98452.1"/>
    <property type="molecule type" value="Genomic_DNA"/>
</dbReference>
<feature type="domain" description="Zn(2)-C6 fungal-type" evidence="7">
    <location>
        <begin position="17"/>
        <end position="45"/>
    </location>
</feature>
<dbReference type="SMART" id="SM00066">
    <property type="entry name" value="GAL4"/>
    <property type="match status" value="1"/>
</dbReference>
<sequence length="465" mass="52925">MSDIVRRKFLGKRSTKGCRTCRARHVKCDEAPGACRNCPATGRTCDGYDEHRLPVRKGWSARGTMVGYGGQMTPDERRGLSYFQNSVIPSLFGFFDCPMWRRFLLQISQTEPAVWHSINMLSAIYYDAKENGMRVSGDDLSNAQHTYALEQATRAFSLLTRRSASSDPELRQVVLLCCFLFVLSELLLGRYDNAFVHLRSGTQLAREFMRQKGLQSPVVRSLLDWFIFLNVQSSHLVGIGRDDEPEVAPGIPTFPATFRNVQETRYTARHIINSTCMFLARCWRLSDSEKMTEYEELWAKRQSFLATFDRFERQFESLSQASYHGMSRQDQRSMEIVRLQYQSQYLALEGCLCAPQDLAALTPKHAAFVSTCERLMGLFPDRPAVTLDIGFIPGLHMVATQCVDFSVRVRAIEALCAWPHCEGILKSNLAVELAVQALEADMQRQGEACFPEPLKDRFQAIVMPW</sequence>
<evidence type="ECO:0000256" key="1">
    <source>
        <dbReference type="ARBA" id="ARBA00022723"/>
    </source>
</evidence>
<dbReference type="GO" id="GO:0008270">
    <property type="term" value="F:zinc ion binding"/>
    <property type="evidence" value="ECO:0007669"/>
    <property type="project" value="InterPro"/>
</dbReference>
<dbReference type="GO" id="GO:0003677">
    <property type="term" value="F:DNA binding"/>
    <property type="evidence" value="ECO:0007669"/>
    <property type="project" value="UniProtKB-KW"/>
</dbReference>